<proteinExistence type="predicted"/>
<comment type="caution">
    <text evidence="1">The sequence shown here is derived from an EMBL/GenBank/DDBJ whole genome shotgun (WGS) entry which is preliminary data.</text>
</comment>
<sequence length="77" mass="8578">MAYLPAELAINPEDTAVIGDVDAFIAYLESGQAMRDWHERLAVLAEECDAFLREHSHVWSHIIIYGHKPGATFPQAA</sequence>
<protein>
    <submittedName>
        <fullName evidence="1">Uncharacterized protein</fullName>
    </submittedName>
</protein>
<dbReference type="AlphaFoldDB" id="A0A938B5Y3"/>
<name>A0A938B5Y3_UNCTE</name>
<organism evidence="1 2">
    <name type="scientific">Tectimicrobiota bacterium</name>
    <dbReference type="NCBI Taxonomy" id="2528274"/>
    <lineage>
        <taxon>Bacteria</taxon>
        <taxon>Pseudomonadati</taxon>
        <taxon>Nitrospinota/Tectimicrobiota group</taxon>
        <taxon>Candidatus Tectimicrobiota</taxon>
    </lineage>
</organism>
<evidence type="ECO:0000313" key="2">
    <source>
        <dbReference type="Proteomes" id="UP000712673"/>
    </source>
</evidence>
<evidence type="ECO:0000313" key="1">
    <source>
        <dbReference type="EMBL" id="MBM3225975.1"/>
    </source>
</evidence>
<dbReference type="Proteomes" id="UP000712673">
    <property type="component" value="Unassembled WGS sequence"/>
</dbReference>
<gene>
    <name evidence="1" type="ORF">FJZ47_19565</name>
</gene>
<accession>A0A938B5Y3</accession>
<reference evidence="1" key="1">
    <citation type="submission" date="2019-03" db="EMBL/GenBank/DDBJ databases">
        <title>Lake Tanganyika Metagenome-Assembled Genomes (MAGs).</title>
        <authorList>
            <person name="Tran P."/>
        </authorList>
    </citation>
    <scope>NUCLEOTIDE SEQUENCE</scope>
    <source>
        <strain evidence="1">K_DeepCast_65m_m2_066</strain>
    </source>
</reference>
<dbReference type="EMBL" id="VGLS01000744">
    <property type="protein sequence ID" value="MBM3225975.1"/>
    <property type="molecule type" value="Genomic_DNA"/>
</dbReference>